<name>A0ABM5QBJ3_9BACT</name>
<dbReference type="SUPFAM" id="SSF51735">
    <property type="entry name" value="NAD(P)-binding Rossmann-fold domains"/>
    <property type="match status" value="1"/>
</dbReference>
<feature type="domain" description="NAD-dependent epimerase/dehydratase" evidence="1">
    <location>
        <begin position="3"/>
        <end position="229"/>
    </location>
</feature>
<dbReference type="PANTHER" id="PTHR43245">
    <property type="entry name" value="BIFUNCTIONAL POLYMYXIN RESISTANCE PROTEIN ARNA"/>
    <property type="match status" value="1"/>
</dbReference>
<keyword evidence="3" id="KW-1185">Reference proteome</keyword>
<dbReference type="InterPro" id="IPR050177">
    <property type="entry name" value="Lipid_A_modif_metabolic_enz"/>
</dbReference>
<sequence length="348" mass="38496">MKILITGNMGYVGPGVVSQLRKTHPNSRLIGFDTGFFARHLTNSAILPETKLNEQIFGDVRNFDTEILNNVDAVIYLAAISNDPMGNKFEQITMDINYKATIELAKAAKAKGVRAFIFASSCSVYGAADDAAKIETDTLNPLTAYARSKIAAEKDLETIADKNFTVTCHRFATACGASNRLRLDLVVNDFVAGAVTSKKIDILSDGTPWRPLINVFDMARAIDWSVTRKPEQGGNFLAVNTGSNEWNYQVKELAEVVAEVVPGCKVSVNADAPPDKRSYKVNFDLFKKLAPNHQPIYSLKPSIQNLYDQLTNMGFNDANFRSSSLMRLNVINQLLEAKTLDDNLSWNW</sequence>
<gene>
    <name evidence="2" type="ORF">FH5T_18710</name>
</gene>
<dbReference type="RefSeq" id="WP_038561888.1">
    <property type="nucleotide sequence ID" value="NZ_FOHT01000026.1"/>
</dbReference>
<dbReference type="PANTHER" id="PTHR43245:SF23">
    <property type="entry name" value="NAD(P)-BINDING DOMAIN-CONTAINING PROTEIN"/>
    <property type="match status" value="1"/>
</dbReference>
<evidence type="ECO:0000313" key="3">
    <source>
        <dbReference type="Proteomes" id="UP000023772"/>
    </source>
</evidence>
<dbReference type="InterPro" id="IPR001509">
    <property type="entry name" value="Epimerase_deHydtase"/>
</dbReference>
<dbReference type="EMBL" id="CP007451">
    <property type="protein sequence ID" value="AHW60975.1"/>
    <property type="molecule type" value="Genomic_DNA"/>
</dbReference>
<dbReference type="CDD" id="cd08946">
    <property type="entry name" value="SDR_e"/>
    <property type="match status" value="1"/>
</dbReference>
<dbReference type="Gene3D" id="3.40.50.720">
    <property type="entry name" value="NAD(P)-binding Rossmann-like Domain"/>
    <property type="match status" value="1"/>
</dbReference>
<dbReference type="Proteomes" id="UP000023772">
    <property type="component" value="Chromosome"/>
</dbReference>
<evidence type="ECO:0000259" key="1">
    <source>
        <dbReference type="Pfam" id="PF01370"/>
    </source>
</evidence>
<dbReference type="InterPro" id="IPR036291">
    <property type="entry name" value="NAD(P)-bd_dom_sf"/>
</dbReference>
<organism evidence="2 3">
    <name type="scientific">Draconibacterium orientale</name>
    <dbReference type="NCBI Taxonomy" id="1168034"/>
    <lineage>
        <taxon>Bacteria</taxon>
        <taxon>Pseudomonadati</taxon>
        <taxon>Bacteroidota</taxon>
        <taxon>Bacteroidia</taxon>
        <taxon>Marinilabiliales</taxon>
        <taxon>Prolixibacteraceae</taxon>
        <taxon>Draconibacterium</taxon>
    </lineage>
</organism>
<proteinExistence type="predicted"/>
<accession>A0ABM5QBJ3</accession>
<reference evidence="2 3" key="1">
    <citation type="submission" date="2014-03" db="EMBL/GenBank/DDBJ databases">
        <title>Complete genome sequence of a deeply braunched marine Bacteroidia bacterium Draconibacterium orientale type strain FH5T.</title>
        <authorList>
            <person name="Li X."/>
            <person name="Wang X."/>
            <person name="Xie Z."/>
            <person name="Du Z."/>
            <person name="Chen G."/>
        </authorList>
    </citation>
    <scope>NUCLEOTIDE SEQUENCE [LARGE SCALE GENOMIC DNA]</scope>
    <source>
        <strain evidence="2 3">FH5</strain>
    </source>
</reference>
<dbReference type="Pfam" id="PF01370">
    <property type="entry name" value="Epimerase"/>
    <property type="match status" value="1"/>
</dbReference>
<protein>
    <submittedName>
        <fullName evidence="2">NAD-dependent epimerase</fullName>
    </submittedName>
</protein>
<evidence type="ECO:0000313" key="2">
    <source>
        <dbReference type="EMBL" id="AHW60975.1"/>
    </source>
</evidence>